<proteinExistence type="inferred from homology"/>
<dbReference type="InterPro" id="IPR050539">
    <property type="entry name" value="ThrE_Dicarb/AminoAcid_Exp"/>
</dbReference>
<feature type="transmembrane region" description="Helical" evidence="7">
    <location>
        <begin position="164"/>
        <end position="187"/>
    </location>
</feature>
<dbReference type="InterPro" id="IPR010619">
    <property type="entry name" value="ThrE-like_N"/>
</dbReference>
<evidence type="ECO:0000256" key="5">
    <source>
        <dbReference type="ARBA" id="ARBA00023136"/>
    </source>
</evidence>
<protein>
    <submittedName>
        <fullName evidence="9">Threonine/serine exporter family protein</fullName>
    </submittedName>
</protein>
<feature type="domain" description="Threonine/serine exporter-like N-terminal" evidence="8">
    <location>
        <begin position="9"/>
        <end position="246"/>
    </location>
</feature>
<keyword evidence="2" id="KW-1003">Cell membrane</keyword>
<evidence type="ECO:0000313" key="10">
    <source>
        <dbReference type="Proteomes" id="UP001141183"/>
    </source>
</evidence>
<geneLocation type="plasmid" evidence="9">
    <name>p3</name>
</geneLocation>
<comment type="subcellular location">
    <subcellularLocation>
        <location evidence="1">Cell membrane</location>
        <topology evidence="1">Multi-pass membrane protein</topology>
    </subcellularLocation>
</comment>
<evidence type="ECO:0000259" key="8">
    <source>
        <dbReference type="Pfam" id="PF06738"/>
    </source>
</evidence>
<dbReference type="PANTHER" id="PTHR34390">
    <property type="entry name" value="UPF0442 PROTEIN YJJB-RELATED"/>
    <property type="match status" value="1"/>
</dbReference>
<reference evidence="9" key="1">
    <citation type="submission" date="2022-05" db="EMBL/GenBank/DDBJ databases">
        <title>Draft genome sequence of Clostridium tertium strain CP3 isolated from Peru.</title>
        <authorList>
            <person name="Hurtado R."/>
            <person name="Lima L."/>
            <person name="Sousa T."/>
            <person name="Jaiswal A.K."/>
            <person name="Tiwari S."/>
            <person name="Maturrano L."/>
            <person name="Brenig B."/>
            <person name="Azevedo V."/>
        </authorList>
    </citation>
    <scope>NUCLEOTIDE SEQUENCE</scope>
    <source>
        <strain evidence="9">CP3</strain>
        <plasmid evidence="9">p3</plasmid>
    </source>
</reference>
<accession>A0A9X3XSK3</accession>
<comment type="caution">
    <text evidence="9">The sequence shown here is derived from an EMBL/GenBank/DDBJ whole genome shotgun (WGS) entry which is preliminary data.</text>
</comment>
<evidence type="ECO:0000256" key="4">
    <source>
        <dbReference type="ARBA" id="ARBA00022989"/>
    </source>
</evidence>
<keyword evidence="9" id="KW-0614">Plasmid</keyword>
<keyword evidence="10" id="KW-1185">Reference proteome</keyword>
<evidence type="ECO:0000256" key="6">
    <source>
        <dbReference type="ARBA" id="ARBA00034125"/>
    </source>
</evidence>
<comment type="similarity">
    <text evidence="6">Belongs to the ThrE exporter (TC 2.A.79) family.</text>
</comment>
<evidence type="ECO:0000313" key="9">
    <source>
        <dbReference type="EMBL" id="MDC4242869.1"/>
    </source>
</evidence>
<keyword evidence="4 7" id="KW-1133">Transmembrane helix</keyword>
<evidence type="ECO:0000256" key="2">
    <source>
        <dbReference type="ARBA" id="ARBA00022475"/>
    </source>
</evidence>
<dbReference type="GO" id="GO:0015744">
    <property type="term" value="P:succinate transport"/>
    <property type="evidence" value="ECO:0007669"/>
    <property type="project" value="TreeGrafter"/>
</dbReference>
<feature type="transmembrane region" description="Helical" evidence="7">
    <location>
        <begin position="118"/>
        <end position="134"/>
    </location>
</feature>
<dbReference type="EMBL" id="JAMRYU010000187">
    <property type="protein sequence ID" value="MDC4242869.1"/>
    <property type="molecule type" value="Genomic_DNA"/>
</dbReference>
<evidence type="ECO:0000256" key="7">
    <source>
        <dbReference type="SAM" id="Phobius"/>
    </source>
</evidence>
<keyword evidence="5 7" id="KW-0472">Membrane</keyword>
<name>A0A9X3XSK3_9CLOT</name>
<dbReference type="PANTHER" id="PTHR34390:SF2">
    <property type="entry name" value="SUCCINATE TRANSPORTER SUBUNIT YJJP-RELATED"/>
    <property type="match status" value="1"/>
</dbReference>
<keyword evidence="3 7" id="KW-0812">Transmembrane</keyword>
<dbReference type="RefSeq" id="WP_003482598.1">
    <property type="nucleotide sequence ID" value="NZ_JAMRYU010000187.1"/>
</dbReference>
<dbReference type="AlphaFoldDB" id="A0A9X3XSK3"/>
<evidence type="ECO:0000256" key="1">
    <source>
        <dbReference type="ARBA" id="ARBA00004651"/>
    </source>
</evidence>
<feature type="transmembrane region" description="Helical" evidence="7">
    <location>
        <begin position="140"/>
        <end position="157"/>
    </location>
</feature>
<feature type="transmembrane region" description="Helical" evidence="7">
    <location>
        <begin position="226"/>
        <end position="248"/>
    </location>
</feature>
<dbReference type="GO" id="GO:0005886">
    <property type="term" value="C:plasma membrane"/>
    <property type="evidence" value="ECO:0007669"/>
    <property type="project" value="UniProtKB-SubCell"/>
</dbReference>
<dbReference type="GO" id="GO:0022857">
    <property type="term" value="F:transmembrane transporter activity"/>
    <property type="evidence" value="ECO:0007669"/>
    <property type="project" value="InterPro"/>
</dbReference>
<dbReference type="Pfam" id="PF06738">
    <property type="entry name" value="ThrE"/>
    <property type="match status" value="1"/>
</dbReference>
<sequence>MDFNRIINFSTDIGTLMLENGAETYRVEEIMSRICLAYGIEKVDVFVIPTNIIITIKVNEMAISRTRRVNNRTINLDKISKLNNLSRNVTFNNLSIEAAENKLNSIANEKEYSIKIKMLGYLITSSAFTLLFGGSFKDSLFSGFIGIILCILEYFLNILKTNNFFINIISGALVSLLAFIAVKFNIAPNMNEIIIGSLMPLVPGLAITNSLRDIIDGNLVAGSAKFIEAFFIAVGIAIGSAGILSILIN</sequence>
<organism evidence="9 10">
    <name type="scientific">Clostridium tertium</name>
    <dbReference type="NCBI Taxonomy" id="1559"/>
    <lineage>
        <taxon>Bacteria</taxon>
        <taxon>Bacillati</taxon>
        <taxon>Bacillota</taxon>
        <taxon>Clostridia</taxon>
        <taxon>Eubacteriales</taxon>
        <taxon>Clostridiaceae</taxon>
        <taxon>Clostridium</taxon>
    </lineage>
</organism>
<evidence type="ECO:0000256" key="3">
    <source>
        <dbReference type="ARBA" id="ARBA00022692"/>
    </source>
</evidence>
<dbReference type="Proteomes" id="UP001141183">
    <property type="component" value="Unassembled WGS sequence"/>
</dbReference>
<gene>
    <name evidence="9" type="ORF">NE398_22425</name>
</gene>